<evidence type="ECO:0000313" key="1">
    <source>
        <dbReference type="EMBL" id="SVB73320.1"/>
    </source>
</evidence>
<feature type="non-terminal residue" evidence="1">
    <location>
        <position position="1"/>
    </location>
</feature>
<name>A0A382GDP2_9ZZZZ</name>
<gene>
    <name evidence="1" type="ORF">METZ01_LOCUS226174</name>
</gene>
<protein>
    <submittedName>
        <fullName evidence="1">Uncharacterized protein</fullName>
    </submittedName>
</protein>
<accession>A0A382GDP2</accession>
<sequence length="88" mass="10125">VFEIQQACQNCSSFILMPKENNSLTLEEISDLLIDNAFQLKTFTGSMLSLHKKNKINIYNSGRIVIMTKDLNEVKELARELSDILYKK</sequence>
<reference evidence="1" key="1">
    <citation type="submission" date="2018-05" db="EMBL/GenBank/DDBJ databases">
        <authorList>
            <person name="Lanie J.A."/>
            <person name="Ng W.-L."/>
            <person name="Kazmierczak K.M."/>
            <person name="Andrzejewski T.M."/>
            <person name="Davidsen T.M."/>
            <person name="Wayne K.J."/>
            <person name="Tettelin H."/>
            <person name="Glass J.I."/>
            <person name="Rusch D."/>
            <person name="Podicherti R."/>
            <person name="Tsui H.-C.T."/>
            <person name="Winkler M.E."/>
        </authorList>
    </citation>
    <scope>NUCLEOTIDE SEQUENCE</scope>
</reference>
<dbReference type="EMBL" id="UINC01054967">
    <property type="protein sequence ID" value="SVB73320.1"/>
    <property type="molecule type" value="Genomic_DNA"/>
</dbReference>
<dbReference type="AlphaFoldDB" id="A0A382GDP2"/>
<organism evidence="1">
    <name type="scientific">marine metagenome</name>
    <dbReference type="NCBI Taxonomy" id="408172"/>
    <lineage>
        <taxon>unclassified sequences</taxon>
        <taxon>metagenomes</taxon>
        <taxon>ecological metagenomes</taxon>
    </lineage>
</organism>
<proteinExistence type="predicted"/>